<dbReference type="Gene3D" id="3.40.630.30">
    <property type="match status" value="1"/>
</dbReference>
<organism evidence="1 2">
    <name type="scientific">Bimuria novae-zelandiae CBS 107.79</name>
    <dbReference type="NCBI Taxonomy" id="1447943"/>
    <lineage>
        <taxon>Eukaryota</taxon>
        <taxon>Fungi</taxon>
        <taxon>Dikarya</taxon>
        <taxon>Ascomycota</taxon>
        <taxon>Pezizomycotina</taxon>
        <taxon>Dothideomycetes</taxon>
        <taxon>Pleosporomycetidae</taxon>
        <taxon>Pleosporales</taxon>
        <taxon>Massarineae</taxon>
        <taxon>Didymosphaeriaceae</taxon>
        <taxon>Bimuria</taxon>
    </lineage>
</organism>
<proteinExistence type="predicted"/>
<name>A0A6A5V423_9PLEO</name>
<accession>A0A6A5V423</accession>
<protein>
    <recommendedName>
        <fullName evidence="3">N-acetyltransferase domain-containing protein</fullName>
    </recommendedName>
</protein>
<dbReference type="OrthoDB" id="2115692at2759"/>
<sequence length="174" mass="19973">MVFLFHISYSDIDSLVRNIDFPSMQDGPLYRVMFPEDLRDEQRDEIIVWHTINMQRAFSSGTTFCKACTDDGEAIGFAVWVWDVNVAKNSAQNTFEENPRLPQTLDVTAWQDVSKRLMKERRQVLDSLDNVLLLASPAGVKLYSKFDFETVGQINTEKGVITSMLWKAGESRRL</sequence>
<keyword evidence="2" id="KW-1185">Reference proteome</keyword>
<gene>
    <name evidence="1" type="ORF">BU23DRAFT_600557</name>
</gene>
<evidence type="ECO:0000313" key="1">
    <source>
        <dbReference type="EMBL" id="KAF1971019.1"/>
    </source>
</evidence>
<reference evidence="1" key="1">
    <citation type="journal article" date="2020" name="Stud. Mycol.">
        <title>101 Dothideomycetes genomes: a test case for predicting lifestyles and emergence of pathogens.</title>
        <authorList>
            <person name="Haridas S."/>
            <person name="Albert R."/>
            <person name="Binder M."/>
            <person name="Bloem J."/>
            <person name="Labutti K."/>
            <person name="Salamov A."/>
            <person name="Andreopoulos B."/>
            <person name="Baker S."/>
            <person name="Barry K."/>
            <person name="Bills G."/>
            <person name="Bluhm B."/>
            <person name="Cannon C."/>
            <person name="Castanera R."/>
            <person name="Culley D."/>
            <person name="Daum C."/>
            <person name="Ezra D."/>
            <person name="Gonzalez J."/>
            <person name="Henrissat B."/>
            <person name="Kuo A."/>
            <person name="Liang C."/>
            <person name="Lipzen A."/>
            <person name="Lutzoni F."/>
            <person name="Magnuson J."/>
            <person name="Mondo S."/>
            <person name="Nolan M."/>
            <person name="Ohm R."/>
            <person name="Pangilinan J."/>
            <person name="Park H.-J."/>
            <person name="Ramirez L."/>
            <person name="Alfaro M."/>
            <person name="Sun H."/>
            <person name="Tritt A."/>
            <person name="Yoshinaga Y."/>
            <person name="Zwiers L.-H."/>
            <person name="Turgeon B."/>
            <person name="Goodwin S."/>
            <person name="Spatafora J."/>
            <person name="Crous P."/>
            <person name="Grigoriev I."/>
        </authorList>
    </citation>
    <scope>NUCLEOTIDE SEQUENCE</scope>
    <source>
        <strain evidence="1">CBS 107.79</strain>
    </source>
</reference>
<evidence type="ECO:0008006" key="3">
    <source>
        <dbReference type="Google" id="ProtNLM"/>
    </source>
</evidence>
<dbReference type="EMBL" id="ML976696">
    <property type="protein sequence ID" value="KAF1971019.1"/>
    <property type="molecule type" value="Genomic_DNA"/>
</dbReference>
<dbReference type="Proteomes" id="UP000800036">
    <property type="component" value="Unassembled WGS sequence"/>
</dbReference>
<dbReference type="AlphaFoldDB" id="A0A6A5V423"/>
<evidence type="ECO:0000313" key="2">
    <source>
        <dbReference type="Proteomes" id="UP000800036"/>
    </source>
</evidence>